<proteinExistence type="predicted"/>
<protein>
    <submittedName>
        <fullName evidence="2">Uncharacterized protein</fullName>
    </submittedName>
</protein>
<evidence type="ECO:0000256" key="1">
    <source>
        <dbReference type="SAM" id="MobiDB-lite"/>
    </source>
</evidence>
<feature type="region of interest" description="Disordered" evidence="1">
    <location>
        <begin position="160"/>
        <end position="188"/>
    </location>
</feature>
<reference evidence="2" key="1">
    <citation type="submission" date="2020-05" db="EMBL/GenBank/DDBJ databases">
        <authorList>
            <person name="Chiriac C."/>
            <person name="Salcher M."/>
            <person name="Ghai R."/>
            <person name="Kavagutti S V."/>
        </authorList>
    </citation>
    <scope>NUCLEOTIDE SEQUENCE</scope>
</reference>
<name>A0A6J7WFU6_9CAUD</name>
<dbReference type="EMBL" id="LR798234">
    <property type="protein sequence ID" value="CAB5212558.1"/>
    <property type="molecule type" value="Genomic_DNA"/>
</dbReference>
<sequence>MLNLSNNNGSGNSYIRFAPQANAWTNRDGEEIQLKKVVMDLNSVQTGWLMIGAGVRDWQPDDVLGAKSQSPGEGYKRGFVVTLYSKELGLVDWSANAYGPCKGFEKIYNECDKAAGDNEGKLPVIEYVNSTAEKVGKGNTRVPNFKLAGWVARPAGMSADGEDFVEPEPAPVRKAKPATAPMMDDEYF</sequence>
<gene>
    <name evidence="2" type="ORF">UFOVP189_24</name>
</gene>
<accession>A0A6J7WFU6</accession>
<organism evidence="2">
    <name type="scientific">uncultured Caudovirales phage</name>
    <dbReference type="NCBI Taxonomy" id="2100421"/>
    <lineage>
        <taxon>Viruses</taxon>
        <taxon>Duplodnaviria</taxon>
        <taxon>Heunggongvirae</taxon>
        <taxon>Uroviricota</taxon>
        <taxon>Caudoviricetes</taxon>
        <taxon>Peduoviridae</taxon>
        <taxon>Maltschvirus</taxon>
        <taxon>Maltschvirus maltsch</taxon>
    </lineage>
</organism>
<evidence type="ECO:0000313" key="2">
    <source>
        <dbReference type="EMBL" id="CAB5212558.1"/>
    </source>
</evidence>